<dbReference type="Pfam" id="PF07681">
    <property type="entry name" value="DoxX"/>
    <property type="match status" value="1"/>
</dbReference>
<evidence type="ECO:0000256" key="1">
    <source>
        <dbReference type="ARBA" id="ARBA00004141"/>
    </source>
</evidence>
<comment type="caution">
    <text evidence="6">The sequence shown here is derived from an EMBL/GenBank/DDBJ whole genome shotgun (WGS) entry which is preliminary data.</text>
</comment>
<dbReference type="GO" id="GO:0016020">
    <property type="term" value="C:membrane"/>
    <property type="evidence" value="ECO:0007669"/>
    <property type="project" value="UniProtKB-SubCell"/>
</dbReference>
<reference evidence="6 7" key="1">
    <citation type="submission" date="2019-03" db="EMBL/GenBank/DDBJ databases">
        <title>Genomic Encyclopedia of Type Strains, Phase IV (KMG-IV): sequencing the most valuable type-strain genomes for metagenomic binning, comparative biology and taxonomic classification.</title>
        <authorList>
            <person name="Goeker M."/>
        </authorList>
    </citation>
    <scope>NUCLEOTIDE SEQUENCE [LARGE SCALE GENOMIC DNA]</scope>
    <source>
        <strain evidence="6 7">DSM 26377</strain>
    </source>
</reference>
<keyword evidence="7" id="KW-1185">Reference proteome</keyword>
<dbReference type="InterPro" id="IPR032808">
    <property type="entry name" value="DoxX"/>
</dbReference>
<evidence type="ECO:0000256" key="2">
    <source>
        <dbReference type="ARBA" id="ARBA00022692"/>
    </source>
</evidence>
<feature type="transmembrane region" description="Helical" evidence="5">
    <location>
        <begin position="85"/>
        <end position="107"/>
    </location>
</feature>
<dbReference type="AlphaFoldDB" id="A0A4R7PCJ8"/>
<evidence type="ECO:0000313" key="6">
    <source>
        <dbReference type="EMBL" id="TDU31855.1"/>
    </source>
</evidence>
<sequence length="144" mass="14877">MLGGLSVGAFTVAPLPPVVFRLACAALCTAYVASGVTKLLDFDAALGEAVHFGLQPPALFAIGVILTQLVGSALTVFASGRWQALGAAALAGFTIVATLIGHPFWTMEGMDRFHNRNSFLEHIGLVGGFLLVGALAWPRRGAAA</sequence>
<proteinExistence type="predicted"/>
<evidence type="ECO:0000256" key="3">
    <source>
        <dbReference type="ARBA" id="ARBA00022989"/>
    </source>
</evidence>
<organism evidence="6 7">
    <name type="scientific">Panacagrimonas perspica</name>
    <dbReference type="NCBI Taxonomy" id="381431"/>
    <lineage>
        <taxon>Bacteria</taxon>
        <taxon>Pseudomonadati</taxon>
        <taxon>Pseudomonadota</taxon>
        <taxon>Gammaproteobacteria</taxon>
        <taxon>Nevskiales</taxon>
        <taxon>Nevskiaceae</taxon>
        <taxon>Panacagrimonas</taxon>
    </lineage>
</organism>
<evidence type="ECO:0000256" key="4">
    <source>
        <dbReference type="ARBA" id="ARBA00023136"/>
    </source>
</evidence>
<gene>
    <name evidence="6" type="ORF">DFR24_1238</name>
</gene>
<dbReference type="Proteomes" id="UP000295341">
    <property type="component" value="Unassembled WGS sequence"/>
</dbReference>
<feature type="transmembrane region" description="Helical" evidence="5">
    <location>
        <begin position="58"/>
        <end position="78"/>
    </location>
</feature>
<comment type="subcellular location">
    <subcellularLocation>
        <location evidence="1">Membrane</location>
        <topology evidence="1">Multi-pass membrane protein</topology>
    </subcellularLocation>
</comment>
<keyword evidence="3 5" id="KW-1133">Transmembrane helix</keyword>
<keyword evidence="2 5" id="KW-0812">Transmembrane</keyword>
<keyword evidence="4 5" id="KW-0472">Membrane</keyword>
<feature type="transmembrane region" description="Helical" evidence="5">
    <location>
        <begin position="119"/>
        <end position="137"/>
    </location>
</feature>
<name>A0A4R7PCJ8_9GAMM</name>
<accession>A0A4R7PCJ8</accession>
<evidence type="ECO:0000313" key="7">
    <source>
        <dbReference type="Proteomes" id="UP000295341"/>
    </source>
</evidence>
<dbReference type="EMBL" id="SOBT01000008">
    <property type="protein sequence ID" value="TDU31855.1"/>
    <property type="molecule type" value="Genomic_DNA"/>
</dbReference>
<protein>
    <submittedName>
        <fullName evidence="6">Putative membrane protein YphA (DoxX/SURF4 family)</fullName>
    </submittedName>
</protein>
<evidence type="ECO:0000256" key="5">
    <source>
        <dbReference type="SAM" id="Phobius"/>
    </source>
</evidence>